<dbReference type="Proteomes" id="UP000028725">
    <property type="component" value="Unassembled WGS sequence"/>
</dbReference>
<dbReference type="EMBL" id="JMCB01000009">
    <property type="protein sequence ID" value="KFE66805.1"/>
    <property type="molecule type" value="Genomic_DNA"/>
</dbReference>
<comment type="caution">
    <text evidence="5">The sequence shown here is derived from an EMBL/GenBank/DDBJ whole genome shotgun (WGS) entry which is preliminary data.</text>
</comment>
<evidence type="ECO:0000256" key="2">
    <source>
        <dbReference type="ARBA" id="ARBA00023125"/>
    </source>
</evidence>
<dbReference type="SUPFAM" id="SSF46689">
    <property type="entry name" value="Homeodomain-like"/>
    <property type="match status" value="1"/>
</dbReference>
<dbReference type="GO" id="GO:0003700">
    <property type="term" value="F:DNA-binding transcription factor activity"/>
    <property type="evidence" value="ECO:0007669"/>
    <property type="project" value="InterPro"/>
</dbReference>
<dbReference type="PROSITE" id="PS01124">
    <property type="entry name" value="HTH_ARAC_FAMILY_2"/>
    <property type="match status" value="1"/>
</dbReference>
<keyword evidence="3" id="KW-0804">Transcription</keyword>
<protein>
    <submittedName>
        <fullName evidence="5">Transcriptional regulator, AraC family protein</fullName>
    </submittedName>
</protein>
<evidence type="ECO:0000256" key="1">
    <source>
        <dbReference type="ARBA" id="ARBA00023015"/>
    </source>
</evidence>
<evidence type="ECO:0000259" key="4">
    <source>
        <dbReference type="PROSITE" id="PS01124"/>
    </source>
</evidence>
<dbReference type="InterPro" id="IPR050204">
    <property type="entry name" value="AraC_XylS_family_regulators"/>
</dbReference>
<sequence length="252" mass="27986">MPATTKPDARIQWGRPPAPWKDRVEFLLWQPAESAQARVHEVAPDANGDLLVELSETGFRAWVYGPVTRLTRISTQARCTYAVVHFHPGAMPRLVDAHPAELVDRAVELWEVGGVPVEALGEQLSRAGSMEQRWVRLGAALARAKWPPLDTFDRAWRHLAARGETPGVAELSEALHLSERTLERAFQERLGLSPRTFRRIQRLQRVLAGLGSGQAGSLAELAAESGYADHAHLTREFRALMGRAPSEFRAGR</sequence>
<name>A0A085WGJ2_9BACT</name>
<dbReference type="Gene3D" id="1.10.10.60">
    <property type="entry name" value="Homeodomain-like"/>
    <property type="match status" value="1"/>
</dbReference>
<evidence type="ECO:0000256" key="3">
    <source>
        <dbReference type="ARBA" id="ARBA00023163"/>
    </source>
</evidence>
<organism evidence="5 6">
    <name type="scientific">Hyalangium minutum</name>
    <dbReference type="NCBI Taxonomy" id="394096"/>
    <lineage>
        <taxon>Bacteria</taxon>
        <taxon>Pseudomonadati</taxon>
        <taxon>Myxococcota</taxon>
        <taxon>Myxococcia</taxon>
        <taxon>Myxococcales</taxon>
        <taxon>Cystobacterineae</taxon>
        <taxon>Archangiaceae</taxon>
        <taxon>Hyalangium</taxon>
    </lineage>
</organism>
<dbReference type="OrthoDB" id="112032at2"/>
<dbReference type="InterPro" id="IPR018060">
    <property type="entry name" value="HTH_AraC"/>
</dbReference>
<feature type="domain" description="HTH araC/xylS-type" evidence="4">
    <location>
        <begin position="168"/>
        <end position="251"/>
    </location>
</feature>
<dbReference type="InterPro" id="IPR046532">
    <property type="entry name" value="DUF6597"/>
</dbReference>
<evidence type="ECO:0000313" key="5">
    <source>
        <dbReference type="EMBL" id="KFE66805.1"/>
    </source>
</evidence>
<dbReference type="InterPro" id="IPR018062">
    <property type="entry name" value="HTH_AraC-typ_CS"/>
</dbReference>
<dbReference type="PROSITE" id="PS00041">
    <property type="entry name" value="HTH_ARAC_FAMILY_1"/>
    <property type="match status" value="1"/>
</dbReference>
<gene>
    <name evidence="5" type="ORF">DB31_9019</name>
</gene>
<keyword evidence="6" id="KW-1185">Reference proteome</keyword>
<dbReference type="PANTHER" id="PTHR46796:SF15">
    <property type="entry name" value="BLL1074 PROTEIN"/>
    <property type="match status" value="1"/>
</dbReference>
<reference evidence="5 6" key="1">
    <citation type="submission" date="2014-04" db="EMBL/GenBank/DDBJ databases">
        <title>Genome assembly of Hyalangium minutum DSM 14724.</title>
        <authorList>
            <person name="Sharma G."/>
            <person name="Subramanian S."/>
        </authorList>
    </citation>
    <scope>NUCLEOTIDE SEQUENCE [LARGE SCALE GENOMIC DNA]</scope>
    <source>
        <strain evidence="5 6">DSM 14724</strain>
    </source>
</reference>
<evidence type="ECO:0000313" key="6">
    <source>
        <dbReference type="Proteomes" id="UP000028725"/>
    </source>
</evidence>
<dbReference type="AlphaFoldDB" id="A0A085WGJ2"/>
<dbReference type="Pfam" id="PF12833">
    <property type="entry name" value="HTH_18"/>
    <property type="match status" value="1"/>
</dbReference>
<dbReference type="RefSeq" id="WP_052420208.1">
    <property type="nucleotide sequence ID" value="NZ_JMCB01000009.1"/>
</dbReference>
<dbReference type="Pfam" id="PF20240">
    <property type="entry name" value="DUF6597"/>
    <property type="match status" value="1"/>
</dbReference>
<dbReference type="PANTHER" id="PTHR46796">
    <property type="entry name" value="HTH-TYPE TRANSCRIPTIONAL ACTIVATOR RHAS-RELATED"/>
    <property type="match status" value="1"/>
</dbReference>
<keyword evidence="2" id="KW-0238">DNA-binding</keyword>
<proteinExistence type="predicted"/>
<dbReference type="STRING" id="394096.DB31_9019"/>
<dbReference type="InterPro" id="IPR009057">
    <property type="entry name" value="Homeodomain-like_sf"/>
</dbReference>
<accession>A0A085WGJ2</accession>
<dbReference type="GO" id="GO:0043565">
    <property type="term" value="F:sequence-specific DNA binding"/>
    <property type="evidence" value="ECO:0007669"/>
    <property type="project" value="InterPro"/>
</dbReference>
<dbReference type="SMART" id="SM00342">
    <property type="entry name" value="HTH_ARAC"/>
    <property type="match status" value="1"/>
</dbReference>
<keyword evidence="1" id="KW-0805">Transcription regulation</keyword>